<keyword evidence="1" id="KW-0863">Zinc-finger</keyword>
<protein>
    <recommendedName>
        <fullName evidence="2">RING-type domain-containing protein</fullName>
    </recommendedName>
</protein>
<evidence type="ECO:0000256" key="1">
    <source>
        <dbReference type="PROSITE-ProRule" id="PRU00175"/>
    </source>
</evidence>
<dbReference type="VEuPathDB" id="AmoebaDB:EHI8A_126640"/>
<dbReference type="EMBL" id="BDEQ01000001">
    <property type="protein sequence ID" value="GAT96636.1"/>
    <property type="molecule type" value="Genomic_DNA"/>
</dbReference>
<dbReference type="InterPro" id="IPR001841">
    <property type="entry name" value="Znf_RING"/>
</dbReference>
<sequence length="323" mass="37652">MKCTLCQNITDSVAIGDCGHSFICCFCSFKRRFFDKDMTCPLCHKQNTIIFFNTNFIPYPQLLINTPIYSFQELGIRTNNREISDTLTSWISNKCLICKQIFINTEKFKKHLEMNQNNNCFYSSSNGLYSLLVPKILFQSQAEPQLKRSHSSQITRKSISFEIEAEKNKEKKPKKIHNTFNELQTKEISLSINLLNSSQKKSSSNYLEEKNYIKECFKDIYVTLTSCFELYRQKKIDGRTIILITLSLMKKSLCQKELIQPEQFMNFPTQKSKVLNSALIEFCNKEEITKLQTILGNERKLAKTIKQRSLKINEIVRSKLDSI</sequence>
<feature type="domain" description="RING-type" evidence="2">
    <location>
        <begin position="3"/>
        <end position="44"/>
    </location>
</feature>
<accession>A0A5K1UAG9</accession>
<dbReference type="GO" id="GO:0008270">
    <property type="term" value="F:zinc ion binding"/>
    <property type="evidence" value="ECO:0007669"/>
    <property type="project" value="UniProtKB-KW"/>
</dbReference>
<name>A0A5K1UAG9_ENTHI</name>
<evidence type="ECO:0000259" key="2">
    <source>
        <dbReference type="PROSITE" id="PS50089"/>
    </source>
</evidence>
<dbReference type="VEuPathDB" id="AmoebaDB:EHI7A_117200"/>
<comment type="caution">
    <text evidence="3">The sequence shown here is derived from an EMBL/GenBank/DDBJ whole genome shotgun (WGS) entry which is preliminary data.</text>
</comment>
<gene>
    <name evidence="3" type="ORF">CL6EHI_131870</name>
</gene>
<dbReference type="AlphaFoldDB" id="A0A5K1UAG9"/>
<organism evidence="3 4">
    <name type="scientific">Entamoeba histolytica</name>
    <dbReference type="NCBI Taxonomy" id="5759"/>
    <lineage>
        <taxon>Eukaryota</taxon>
        <taxon>Amoebozoa</taxon>
        <taxon>Evosea</taxon>
        <taxon>Archamoebae</taxon>
        <taxon>Mastigamoebida</taxon>
        <taxon>Entamoebidae</taxon>
        <taxon>Entamoeba</taxon>
    </lineage>
</organism>
<proteinExistence type="predicted"/>
<reference evidence="3 4" key="1">
    <citation type="submission" date="2016-05" db="EMBL/GenBank/DDBJ databases">
        <title>First whole genome sequencing of Entamoeba histolytica HM1:IMSS-clone-6.</title>
        <authorList>
            <person name="Mukherjee Avik.K."/>
            <person name="Izumyama S."/>
            <person name="Nakada-Tsukui K."/>
            <person name="Nozaki T."/>
        </authorList>
    </citation>
    <scope>NUCLEOTIDE SEQUENCE [LARGE SCALE GENOMIC DNA]</scope>
    <source>
        <strain evidence="3 4">HM1:IMSS clone 6</strain>
    </source>
</reference>
<dbReference type="PROSITE" id="PS50089">
    <property type="entry name" value="ZF_RING_2"/>
    <property type="match status" value="1"/>
</dbReference>
<dbReference type="VEuPathDB" id="AmoebaDB:EHI5A_167940"/>
<evidence type="ECO:0000313" key="4">
    <source>
        <dbReference type="Proteomes" id="UP000078387"/>
    </source>
</evidence>
<dbReference type="OMA" id="KNCIKEC"/>
<keyword evidence="1" id="KW-0862">Zinc</keyword>
<keyword evidence="1" id="KW-0479">Metal-binding</keyword>
<dbReference type="VEuPathDB" id="AmoebaDB:KM1_204050"/>
<evidence type="ECO:0000313" key="3">
    <source>
        <dbReference type="EMBL" id="GAT96636.1"/>
    </source>
</evidence>
<dbReference type="Proteomes" id="UP000078387">
    <property type="component" value="Unassembled WGS sequence"/>
</dbReference>
<dbReference type="VEuPathDB" id="AmoebaDB:EHI_131870"/>